<evidence type="ECO:0000313" key="12">
    <source>
        <dbReference type="Proteomes" id="UP001055439"/>
    </source>
</evidence>
<evidence type="ECO:0000256" key="2">
    <source>
        <dbReference type="ARBA" id="ARBA00002427"/>
    </source>
</evidence>
<dbReference type="InterPro" id="IPR005467">
    <property type="entry name" value="His_kinase_dom"/>
</dbReference>
<evidence type="ECO:0000259" key="9">
    <source>
        <dbReference type="PROSITE" id="PS50109"/>
    </source>
</evidence>
<dbReference type="EC" id="2.7.13.3" evidence="3"/>
<dbReference type="SUPFAM" id="SSF47384">
    <property type="entry name" value="Homodimeric domain of signal transducing histidine kinase"/>
    <property type="match status" value="1"/>
</dbReference>
<name>A0A9E7EGJ3_9LILI</name>
<dbReference type="SUPFAM" id="SSF55874">
    <property type="entry name" value="ATPase domain of HSP90 chaperone/DNA topoisomerase II/histidine kinase"/>
    <property type="match status" value="1"/>
</dbReference>
<feature type="transmembrane region" description="Helical" evidence="8">
    <location>
        <begin position="336"/>
        <end position="357"/>
    </location>
</feature>
<dbReference type="Proteomes" id="UP001055439">
    <property type="component" value="Chromosome 1"/>
</dbReference>
<feature type="modified residue" description="4-aspartylphosphate" evidence="7">
    <location>
        <position position="972"/>
    </location>
</feature>
<dbReference type="SMART" id="SM00448">
    <property type="entry name" value="REC"/>
    <property type="match status" value="1"/>
</dbReference>
<dbReference type="Pfam" id="PF00072">
    <property type="entry name" value="Response_reg"/>
    <property type="match status" value="1"/>
</dbReference>
<evidence type="ECO:0000256" key="7">
    <source>
        <dbReference type="PROSITE-ProRule" id="PRU00169"/>
    </source>
</evidence>
<keyword evidence="8" id="KW-0812">Transmembrane</keyword>
<dbReference type="PANTHER" id="PTHR43719">
    <property type="entry name" value="TWO-COMPONENT HISTIDINE KINASE"/>
    <property type="match status" value="1"/>
</dbReference>
<comment type="catalytic activity">
    <reaction evidence="1">
        <text>ATP + protein L-histidine = ADP + protein N-phospho-L-histidine.</text>
        <dbReference type="EC" id="2.7.13.3"/>
    </reaction>
</comment>
<dbReference type="PRINTS" id="PR00344">
    <property type="entry name" value="BCTRLSENSOR"/>
</dbReference>
<dbReference type="InterPro" id="IPR003594">
    <property type="entry name" value="HATPase_dom"/>
</dbReference>
<evidence type="ECO:0000256" key="5">
    <source>
        <dbReference type="ARBA" id="ARBA00022864"/>
    </source>
</evidence>
<keyword evidence="11" id="KW-0418">Kinase</keyword>
<dbReference type="SMART" id="SM00387">
    <property type="entry name" value="HATPase_c"/>
    <property type="match status" value="1"/>
</dbReference>
<dbReference type="CDD" id="cd00082">
    <property type="entry name" value="HisKA"/>
    <property type="match status" value="1"/>
</dbReference>
<dbReference type="Gene3D" id="1.10.287.130">
    <property type="match status" value="1"/>
</dbReference>
<dbReference type="PROSITE" id="PS50109">
    <property type="entry name" value="HIS_KIN"/>
    <property type="match status" value="1"/>
</dbReference>
<proteinExistence type="predicted"/>
<keyword evidence="6" id="KW-0902">Two-component regulatory system</keyword>
<keyword evidence="12" id="KW-1185">Reference proteome</keyword>
<dbReference type="SMART" id="SM00388">
    <property type="entry name" value="HisKA"/>
    <property type="match status" value="1"/>
</dbReference>
<dbReference type="GO" id="GO:0009736">
    <property type="term" value="P:cytokinin-activated signaling pathway"/>
    <property type="evidence" value="ECO:0007669"/>
    <property type="project" value="UniProtKB-KW"/>
</dbReference>
<dbReference type="GO" id="GO:0000155">
    <property type="term" value="F:phosphorelay sensor kinase activity"/>
    <property type="evidence" value="ECO:0007669"/>
    <property type="project" value="InterPro"/>
</dbReference>
<protein>
    <recommendedName>
        <fullName evidence="3">histidine kinase</fullName>
        <ecNumber evidence="3">2.7.13.3</ecNumber>
    </recommendedName>
</protein>
<dbReference type="OrthoDB" id="60033at2759"/>
<dbReference type="InterPro" id="IPR004358">
    <property type="entry name" value="Sig_transdc_His_kin-like_C"/>
</dbReference>
<dbReference type="SUPFAM" id="SSF52172">
    <property type="entry name" value="CheY-like"/>
    <property type="match status" value="1"/>
</dbReference>
<evidence type="ECO:0000259" key="10">
    <source>
        <dbReference type="PROSITE" id="PS50110"/>
    </source>
</evidence>
<feature type="domain" description="Histidine kinase" evidence="9">
    <location>
        <begin position="397"/>
        <end position="662"/>
    </location>
</feature>
<reference evidence="11" key="1">
    <citation type="submission" date="2022-05" db="EMBL/GenBank/DDBJ databases">
        <title>The Musa troglodytarum L. genome provides insights into the mechanism of non-climacteric behaviour and enrichment of carotenoids.</title>
        <authorList>
            <person name="Wang J."/>
        </authorList>
    </citation>
    <scope>NUCLEOTIDE SEQUENCE</scope>
    <source>
        <tissue evidence="11">Leaf</tissue>
    </source>
</reference>
<dbReference type="InterPro" id="IPR003661">
    <property type="entry name" value="HisK_dim/P_dom"/>
</dbReference>
<evidence type="ECO:0000256" key="4">
    <source>
        <dbReference type="ARBA" id="ARBA00022553"/>
    </source>
</evidence>
<comment type="function">
    <text evidence="2">Cytokinin receptor related to bacterial two-component regulators. Functions as a histidine kinase and transmits the stress signal to a downstream MAPK cascade.</text>
</comment>
<dbReference type="PANTHER" id="PTHR43719:SF75">
    <property type="entry name" value="HISTIDINE KINASE CKI1"/>
    <property type="match status" value="1"/>
</dbReference>
<gene>
    <name evidence="11" type="ORF">MUK42_10318</name>
</gene>
<dbReference type="Gene3D" id="3.40.50.2300">
    <property type="match status" value="1"/>
</dbReference>
<dbReference type="InterPro" id="IPR036097">
    <property type="entry name" value="HisK_dim/P_sf"/>
</dbReference>
<dbReference type="CDD" id="cd17546">
    <property type="entry name" value="REC_hyHK_CKI1_RcsC-like"/>
    <property type="match status" value="1"/>
</dbReference>
<dbReference type="InterPro" id="IPR036890">
    <property type="entry name" value="HATPase_C_sf"/>
</dbReference>
<evidence type="ECO:0000256" key="8">
    <source>
        <dbReference type="SAM" id="Phobius"/>
    </source>
</evidence>
<feature type="transmembrane region" description="Helical" evidence="8">
    <location>
        <begin position="12"/>
        <end position="32"/>
    </location>
</feature>
<keyword evidence="8" id="KW-0472">Membrane</keyword>
<dbReference type="InterPro" id="IPR001789">
    <property type="entry name" value="Sig_transdc_resp-reg_receiver"/>
</dbReference>
<organism evidence="11 12">
    <name type="scientific">Musa troglodytarum</name>
    <name type="common">fe'i banana</name>
    <dbReference type="NCBI Taxonomy" id="320322"/>
    <lineage>
        <taxon>Eukaryota</taxon>
        <taxon>Viridiplantae</taxon>
        <taxon>Streptophyta</taxon>
        <taxon>Embryophyta</taxon>
        <taxon>Tracheophyta</taxon>
        <taxon>Spermatophyta</taxon>
        <taxon>Magnoliopsida</taxon>
        <taxon>Liliopsida</taxon>
        <taxon>Zingiberales</taxon>
        <taxon>Musaceae</taxon>
        <taxon>Musa</taxon>
    </lineage>
</organism>
<keyword evidence="5" id="KW-0932">Cytokinin signaling pathway</keyword>
<dbReference type="PROSITE" id="PS50110">
    <property type="entry name" value="RESPONSE_REGULATORY"/>
    <property type="match status" value="1"/>
</dbReference>
<keyword evidence="8" id="KW-1133">Transmembrane helix</keyword>
<evidence type="ECO:0000256" key="6">
    <source>
        <dbReference type="ARBA" id="ARBA00023012"/>
    </source>
</evidence>
<evidence type="ECO:0000256" key="3">
    <source>
        <dbReference type="ARBA" id="ARBA00012438"/>
    </source>
</evidence>
<dbReference type="Pfam" id="PF02518">
    <property type="entry name" value="HATPase_c"/>
    <property type="match status" value="1"/>
</dbReference>
<dbReference type="Gene3D" id="3.30.565.10">
    <property type="entry name" value="Histidine kinase-like ATPase, C-terminal domain"/>
    <property type="match status" value="1"/>
</dbReference>
<keyword evidence="11" id="KW-0808">Transferase</keyword>
<accession>A0A9E7EGJ3</accession>
<dbReference type="Pfam" id="PF00512">
    <property type="entry name" value="HisKA"/>
    <property type="match status" value="1"/>
</dbReference>
<dbReference type="InterPro" id="IPR050956">
    <property type="entry name" value="2C_system_His_kinase"/>
</dbReference>
<dbReference type="AlphaFoldDB" id="A0A9E7EGJ3"/>
<keyword evidence="4 7" id="KW-0597">Phosphoprotein</keyword>
<dbReference type="InterPro" id="IPR011006">
    <property type="entry name" value="CheY-like_superfamily"/>
</dbReference>
<dbReference type="EMBL" id="CP097502">
    <property type="protein sequence ID" value="URD76751.1"/>
    <property type="molecule type" value="Genomic_DNA"/>
</dbReference>
<sequence length="1186" mass="133676">MNTYRVVRQSWILYPLLLLMMGISVLVLVILMSQIVEHTLEDANEETLEALVSQIKDHSNLLLRANTFTYEAAKALSWEENLSSFFTTGSKIVPQLYVPFLMEQWVAQISYIEPRGILFSYYHDGNQSYNLFSNVSRTSDDFFAYSWCTQALDGENGKPYGKIVCLQPGHSNDSKDASNGKKGEASWGVGWGNAKEQMLFFTAPVAKSGILSLGVPLRSFRDSISSINLQGGCFYLAVEGHIIAQNGLPRTHFVYNDSMMSVLVMDENDTNVLKEYDSFACHDNISIRPSNTNYLSILGKRYQLDCFLLNVFGVQMVYAVTLPDKKVVPLFLKMKIVIVLLVLFMILGTILGSYVMLQLLQRAQLHETFLRADLIKQKGIIQQAERKSMNKSLAFASASHDIRTSLAGITGLIEICHSDTPQNSEMYRNLEQMNGCVSKLLGILNSVLDISKIEAGKMQLEEVEFDIAHVFEESVDIFHVVALKKGLEVIWDPCDCSILLSSNVKGDCRRLKQIIDNLLGNAVKFTSEGHVVLRAWAKKSSLENLRCSSRNFCNSRNAFSPLLRWISKDKEDQSLIQNDNSLIEIIIEVDDTGMGIPKEKRASVFENYVQVKESSNRDYEGTGLGLGIVQSYVRLMGGEIKIQDKDPSERGTCFRFNIFLKSSASTVEGEEKDEKSNILRMESNTQIIQSNARTLAFKRGLSVEGIHSLLMVEGKFDTKSLFNFLNTTASYKSSREKEDIEIDNALPSTNMEFKNGFGGLSIYWLIVVEYIHANFSEIASALKNFTDRIPRNHYKIVWLLNSNTLSEDLRRSKEVPCDLILQKPIHGSRLYLLLRLLQDFGRENEDHILDERHNTGQYDESNSFMESDKFVVNSSILRSNQYANQIFGSKDSLKDEKPLKGINVLLVEDVSTLRHVATTMLARLGATIKSSENGLDALNLIRDALRKLSPAHERDTEMGESKRFYYDVIIMDCEMPIMNGYEATRQIRQEERTYGLHIPIIALTAHATFDEENKSILSGMDFHLTKPIQAKELIHAITTGQAGRSGKWSRLIIGDKSPSTTSVPSPPLLRAPPSSSLAMAPLALTYGRVWPTLTLIVLFFLTGEELSTHAHMWKSTSDLYPKHPFLSHRQRSLCPCPEHPPDYHDLSASSPVTVLPHHNPSQFSDVSIHQVSSFGISSHYRYFDLL</sequence>
<evidence type="ECO:0000313" key="11">
    <source>
        <dbReference type="EMBL" id="URD76751.1"/>
    </source>
</evidence>
<feature type="domain" description="Response regulatory" evidence="10">
    <location>
        <begin position="903"/>
        <end position="1041"/>
    </location>
</feature>
<evidence type="ECO:0000256" key="1">
    <source>
        <dbReference type="ARBA" id="ARBA00000085"/>
    </source>
</evidence>